<organism evidence="1 2">
    <name type="scientific">Spodoptera exigua</name>
    <name type="common">Beet armyworm</name>
    <name type="synonym">Noctua fulgens</name>
    <dbReference type="NCBI Taxonomy" id="7107"/>
    <lineage>
        <taxon>Eukaryota</taxon>
        <taxon>Metazoa</taxon>
        <taxon>Ecdysozoa</taxon>
        <taxon>Arthropoda</taxon>
        <taxon>Hexapoda</taxon>
        <taxon>Insecta</taxon>
        <taxon>Pterygota</taxon>
        <taxon>Neoptera</taxon>
        <taxon>Endopterygota</taxon>
        <taxon>Lepidoptera</taxon>
        <taxon>Glossata</taxon>
        <taxon>Ditrysia</taxon>
        <taxon>Noctuoidea</taxon>
        <taxon>Noctuidae</taxon>
        <taxon>Amphipyrinae</taxon>
        <taxon>Spodoptera</taxon>
    </lineage>
</organism>
<gene>
    <name evidence="1" type="ORF">HF086_009613</name>
</gene>
<comment type="caution">
    <text evidence="1">The sequence shown here is derived from an EMBL/GenBank/DDBJ whole genome shotgun (WGS) entry which is preliminary data.</text>
</comment>
<dbReference type="EMBL" id="JACEFF010000872">
    <property type="protein sequence ID" value="KAH9629223.1"/>
    <property type="molecule type" value="Genomic_DNA"/>
</dbReference>
<dbReference type="AlphaFoldDB" id="A0A922S9V0"/>
<name>A0A922S9V0_SPOEX</name>
<reference evidence="1" key="1">
    <citation type="journal article" date="2021" name="G3 (Bethesda)">
        <title>Genome and transcriptome analysis of the beet armyworm Spodoptera exigua reveals targets for pest control. .</title>
        <authorList>
            <person name="Simon S."/>
            <person name="Breeschoten T."/>
            <person name="Jansen H.J."/>
            <person name="Dirks R.P."/>
            <person name="Schranz M.E."/>
            <person name="Ros V.I.D."/>
        </authorList>
    </citation>
    <scope>NUCLEOTIDE SEQUENCE</scope>
    <source>
        <strain evidence="1">TB_SE_WUR_2020</strain>
    </source>
</reference>
<sequence>MESTVQGRVVEFTRRELVDIMFKDPVKNWDRKGQNLQEIIISKTNCPPDNQNATRYKVSLFLNKIKSKYLDAGRRKDLFYKRHSAWLNLKEMFPNYAALPGPGRPSSSFDVVGERSKRRKVAHLGETASGNELSFAAAMTYRKEGQSDKAKAISKISSASSVKLKSYMSSFSSDNNCLTPEEALCVLLDAQLSVYQYNVIRQAATSRFPSYKKVLDVKKLCYPNENAISASEKHVQVALQDLLDHTCTRLALVCKEVFLSLENDTITDLKLHIKWGIDGTSGFTEYKQKFQDASGSDAAMLVTCMVPIRLVGNISIQKDVIFWQNNRPSSPRFCRPIQLQFEHETTERTKQEMMRVEGEIHNLRPTNIEVGTKHFAISHELYFTMTDEKICNAVTDTSSTQRCYICKKTSSQFNSIAASRQAPVDNESLRFGLSILHGWIRMFECLLHVSYKLPVSKWRVTKPQDKLVVEETKKRIQQEFKTKLGLIIDRPKPGYGNSNDGNTARRFFNNIEISAAITGVNKNLIHRFHIVLMTHSSGFDIDTKKFDIYCLKTAVLFVKLYPWFNMPTSVHKILMHSSIVISHALLPIGLLTEEAQEARNKDIKRYREQYSRKCSREMTIRDVFNRLLVTSDPFISSMRKLPIKKIKVLPCEVTEMLLPFNVQRMDTESSYTERDSDSASEFSD</sequence>
<evidence type="ECO:0000313" key="1">
    <source>
        <dbReference type="EMBL" id="KAH9629223.1"/>
    </source>
</evidence>
<evidence type="ECO:0008006" key="3">
    <source>
        <dbReference type="Google" id="ProtNLM"/>
    </source>
</evidence>
<proteinExistence type="predicted"/>
<evidence type="ECO:0000313" key="2">
    <source>
        <dbReference type="Proteomes" id="UP000814243"/>
    </source>
</evidence>
<protein>
    <recommendedName>
        <fullName evidence="3">MADF domain-containing protein</fullName>
    </recommendedName>
</protein>
<accession>A0A922S9V0</accession>
<dbReference type="Proteomes" id="UP000814243">
    <property type="component" value="Unassembled WGS sequence"/>
</dbReference>